<gene>
    <name evidence="1" type="ORF">UW53_C0030G0003</name>
</gene>
<evidence type="ECO:0008006" key="3">
    <source>
        <dbReference type="Google" id="ProtNLM"/>
    </source>
</evidence>
<dbReference type="Gene3D" id="3.10.450.620">
    <property type="entry name" value="JHP933, nucleotidyltransferase-like core domain"/>
    <property type="match status" value="1"/>
</dbReference>
<name>A0A0G1IHT9_9BACT</name>
<dbReference type="Pfam" id="PF08843">
    <property type="entry name" value="AbiEii"/>
    <property type="match status" value="1"/>
</dbReference>
<sequence length="218" mass="25899">MESKILDERQIKFLEEFQKIPFLKDNFYLTGGTALAAFYLKHRYSEDLDFFSEKEIDLLNLDTSLKKLQKTLKPNKVDFQQSYNRNLFFLSFGKHILKTEFTYFPFLRIDSKVSKKGISVDSLIDIAVNKLFTIYQRVAARDYIDLYFIIEREDFKINDLILKAKAKFDWNVDPIQLGAQFVKSGEAEDFPRMIEKIKTAVWRKFFIDEAKKLKRKII</sequence>
<protein>
    <recommendedName>
        <fullName evidence="3">Nucleotidyl transferase AbiEii/AbiGii toxin family protein</fullName>
    </recommendedName>
</protein>
<accession>A0A0G1IHT9</accession>
<dbReference type="EMBL" id="LCIR01000030">
    <property type="protein sequence ID" value="KKT58931.1"/>
    <property type="molecule type" value="Genomic_DNA"/>
</dbReference>
<proteinExistence type="predicted"/>
<reference evidence="1 2" key="1">
    <citation type="journal article" date="2015" name="Nature">
        <title>rRNA introns, odd ribosomes, and small enigmatic genomes across a large radiation of phyla.</title>
        <authorList>
            <person name="Brown C.T."/>
            <person name="Hug L.A."/>
            <person name="Thomas B.C."/>
            <person name="Sharon I."/>
            <person name="Castelle C.J."/>
            <person name="Singh A."/>
            <person name="Wilkins M.J."/>
            <person name="Williams K.H."/>
            <person name="Banfield J.F."/>
        </authorList>
    </citation>
    <scope>NUCLEOTIDE SEQUENCE [LARGE SCALE GENOMIC DNA]</scope>
</reference>
<dbReference type="AlphaFoldDB" id="A0A0G1IHT9"/>
<organism evidence="1 2">
    <name type="scientific">Candidatus Giovannonibacteria bacterium GW2011_GWA1_44_25</name>
    <dbReference type="NCBI Taxonomy" id="1618645"/>
    <lineage>
        <taxon>Bacteria</taxon>
        <taxon>Candidatus Giovannoniibacteriota</taxon>
    </lineage>
</organism>
<dbReference type="Proteomes" id="UP000034087">
    <property type="component" value="Unassembled WGS sequence"/>
</dbReference>
<dbReference type="InterPro" id="IPR014942">
    <property type="entry name" value="AbiEii"/>
</dbReference>
<evidence type="ECO:0000313" key="2">
    <source>
        <dbReference type="Proteomes" id="UP000034087"/>
    </source>
</evidence>
<evidence type="ECO:0000313" key="1">
    <source>
        <dbReference type="EMBL" id="KKT58931.1"/>
    </source>
</evidence>
<comment type="caution">
    <text evidence="1">The sequence shown here is derived from an EMBL/GenBank/DDBJ whole genome shotgun (WGS) entry which is preliminary data.</text>
</comment>